<reference evidence="2 3" key="1">
    <citation type="submission" date="2023-02" db="EMBL/GenBank/DDBJ databases">
        <title>Genome sequence of Lacticaseibacillus sp. KACC 23028.</title>
        <authorList>
            <person name="Kim S."/>
            <person name="Heo J."/>
            <person name="Kwon S.-W."/>
        </authorList>
    </citation>
    <scope>NUCLEOTIDE SEQUENCE [LARGE SCALE GENOMIC DNA]</scope>
    <source>
        <strain evidence="2 3">KACC 23028</strain>
    </source>
</reference>
<evidence type="ECO:0000313" key="2">
    <source>
        <dbReference type="EMBL" id="WDF82407.1"/>
    </source>
</evidence>
<keyword evidence="2" id="KW-0413">Isomerase</keyword>
<dbReference type="Gene3D" id="3.40.50.1000">
    <property type="entry name" value="HAD superfamily/HAD-like"/>
    <property type="match status" value="1"/>
</dbReference>
<dbReference type="PANTHER" id="PTHR43481">
    <property type="entry name" value="FRUCTOSE-1-PHOSPHATE PHOSPHATASE"/>
    <property type="match status" value="1"/>
</dbReference>
<dbReference type="PANTHER" id="PTHR43481:SF4">
    <property type="entry name" value="GLYCEROL-1-PHOSPHATE PHOSPHOHYDROLASE 1-RELATED"/>
    <property type="match status" value="1"/>
</dbReference>
<protein>
    <submittedName>
        <fullName evidence="2">Beta-phosphoglucomutase</fullName>
        <ecNumber evidence="2">5.4.2.6</ecNumber>
    </submittedName>
</protein>
<dbReference type="RefSeq" id="WP_274259831.1">
    <property type="nucleotide sequence ID" value="NZ_CP117884.1"/>
</dbReference>
<dbReference type="NCBIfam" id="TIGR02009">
    <property type="entry name" value="PGMB-YQAB-SF"/>
    <property type="match status" value="1"/>
</dbReference>
<name>A0ABY7WQE6_9LACO</name>
<comment type="similarity">
    <text evidence="1">Belongs to the HAD-like hydrolase superfamily. CbbY/CbbZ/Gph/YieH family.</text>
</comment>
<accession>A0ABY7WQE6</accession>
<evidence type="ECO:0000256" key="1">
    <source>
        <dbReference type="ARBA" id="ARBA00006171"/>
    </source>
</evidence>
<dbReference type="NCBIfam" id="TIGR01509">
    <property type="entry name" value="HAD-SF-IA-v3"/>
    <property type="match status" value="1"/>
</dbReference>
<dbReference type="SUPFAM" id="SSF56784">
    <property type="entry name" value="HAD-like"/>
    <property type="match status" value="1"/>
</dbReference>
<dbReference type="GO" id="GO:0008801">
    <property type="term" value="F:beta-phosphoglucomutase activity"/>
    <property type="evidence" value="ECO:0007669"/>
    <property type="project" value="UniProtKB-EC"/>
</dbReference>
<dbReference type="Gene3D" id="1.10.150.240">
    <property type="entry name" value="Putative phosphatase, domain 2"/>
    <property type="match status" value="1"/>
</dbReference>
<dbReference type="SFLD" id="SFLDS00003">
    <property type="entry name" value="Haloacid_Dehalogenase"/>
    <property type="match status" value="1"/>
</dbReference>
<dbReference type="SFLD" id="SFLDG01135">
    <property type="entry name" value="C1.5.6:_HAD__Beta-PGM__Phospha"/>
    <property type="match status" value="1"/>
</dbReference>
<sequence length="228" mass="24355">MQFDNIRGFLFDLDGVITDTAALHAKAWAGICQRLGIPWTDALAEGTKGVSRMDSLEVILKSVNRQDEFTMAQKAQMATEKNDRYQELITHLTASDILPGMKDFITDLKQHNYQLALASASRNAPTVLKYLGLSDVFPKIVDPSNLTKGKPDPEIYQHAAALLNLEPGQCIGVEDAPAGVASIKAAGAIAVGIGDAHDLAQADVVFPGTASLTLTALRGKLEDGVLNA</sequence>
<dbReference type="InterPro" id="IPR036412">
    <property type="entry name" value="HAD-like_sf"/>
</dbReference>
<dbReference type="Proteomes" id="UP001220377">
    <property type="component" value="Chromosome"/>
</dbReference>
<dbReference type="SFLD" id="SFLDF00046">
    <property type="entry name" value="beta-phosphoglucomutase"/>
    <property type="match status" value="1"/>
</dbReference>
<dbReference type="PRINTS" id="PR00413">
    <property type="entry name" value="HADHALOGNASE"/>
</dbReference>
<evidence type="ECO:0000313" key="3">
    <source>
        <dbReference type="Proteomes" id="UP001220377"/>
    </source>
</evidence>
<dbReference type="InterPro" id="IPR051806">
    <property type="entry name" value="HAD-like_SPP"/>
</dbReference>
<dbReference type="NCBIfam" id="TIGR01990">
    <property type="entry name" value="bPGM"/>
    <property type="match status" value="1"/>
</dbReference>
<organism evidence="2 3">
    <name type="scientific">Lacticaseibacillus pabuli</name>
    <dbReference type="NCBI Taxonomy" id="3025672"/>
    <lineage>
        <taxon>Bacteria</taxon>
        <taxon>Bacillati</taxon>
        <taxon>Bacillota</taxon>
        <taxon>Bacilli</taxon>
        <taxon>Lactobacillales</taxon>
        <taxon>Lactobacillaceae</taxon>
        <taxon>Lacticaseibacillus</taxon>
    </lineage>
</organism>
<dbReference type="CDD" id="cd02598">
    <property type="entry name" value="HAD_BPGM"/>
    <property type="match status" value="1"/>
</dbReference>
<dbReference type="InterPro" id="IPR006439">
    <property type="entry name" value="HAD-SF_hydro_IA"/>
</dbReference>
<dbReference type="Pfam" id="PF00702">
    <property type="entry name" value="Hydrolase"/>
    <property type="match status" value="1"/>
</dbReference>
<gene>
    <name evidence="2" type="primary">pgmB</name>
    <name evidence="2" type="ORF">PQ472_11020</name>
</gene>
<dbReference type="InterPro" id="IPR010972">
    <property type="entry name" value="Beta-PGM"/>
</dbReference>
<dbReference type="InterPro" id="IPR010976">
    <property type="entry name" value="B-phosphoglucomutase_hydrolase"/>
</dbReference>
<dbReference type="InterPro" id="IPR023214">
    <property type="entry name" value="HAD_sf"/>
</dbReference>
<dbReference type="SFLD" id="SFLDG01129">
    <property type="entry name" value="C1.5:_HAD__Beta-PGM__Phosphata"/>
    <property type="match status" value="1"/>
</dbReference>
<proteinExistence type="inferred from homology"/>
<dbReference type="EC" id="5.4.2.6" evidence="2"/>
<keyword evidence="3" id="KW-1185">Reference proteome</keyword>
<dbReference type="EMBL" id="CP117884">
    <property type="protein sequence ID" value="WDF82407.1"/>
    <property type="molecule type" value="Genomic_DNA"/>
</dbReference>
<dbReference type="InterPro" id="IPR023198">
    <property type="entry name" value="PGP-like_dom2"/>
</dbReference>